<dbReference type="PANTHER" id="PTHR41542:SF1">
    <property type="entry name" value="BLL5807 PROTEIN"/>
    <property type="match status" value="1"/>
</dbReference>
<comment type="caution">
    <text evidence="5">The sequence shown here is derived from an EMBL/GenBank/DDBJ whole genome shotgun (WGS) entry which is preliminary data.</text>
</comment>
<reference evidence="5 6" key="1">
    <citation type="submission" date="2018-11" db="EMBL/GenBank/DDBJ databases">
        <title>Genome sequencing of Lautropia sp. KCOM 2505 (= ChDC F240).</title>
        <authorList>
            <person name="Kook J.-K."/>
            <person name="Park S.-N."/>
            <person name="Lim Y.K."/>
        </authorList>
    </citation>
    <scope>NUCLEOTIDE SEQUENCE [LARGE SCALE GENOMIC DNA]</scope>
    <source>
        <strain evidence="5 6">KCOM 2505</strain>
    </source>
</reference>
<dbReference type="Gene3D" id="3.10.450.240">
    <property type="match status" value="1"/>
</dbReference>
<dbReference type="InterPro" id="IPR007379">
    <property type="entry name" value="Tim44-like_dom"/>
</dbReference>
<feature type="compositionally biased region" description="Low complexity" evidence="1">
    <location>
        <begin position="47"/>
        <end position="64"/>
    </location>
</feature>
<protein>
    <submittedName>
        <fullName evidence="5">Tim44 domain-containing protein</fullName>
    </submittedName>
</protein>
<proteinExistence type="predicted"/>
<dbReference type="OrthoDB" id="5297955at2"/>
<dbReference type="Proteomes" id="UP000270261">
    <property type="component" value="Unassembled WGS sequence"/>
</dbReference>
<feature type="chain" id="PRO_5018533192" evidence="3">
    <location>
        <begin position="26"/>
        <end position="327"/>
    </location>
</feature>
<accession>A0A3R8T1G3</accession>
<evidence type="ECO:0000259" key="4">
    <source>
        <dbReference type="SMART" id="SM00978"/>
    </source>
</evidence>
<dbReference type="SUPFAM" id="SSF54427">
    <property type="entry name" value="NTF2-like"/>
    <property type="match status" value="1"/>
</dbReference>
<name>A0A3R8T1G3_9BURK</name>
<dbReference type="InterPro" id="IPR032710">
    <property type="entry name" value="NTF2-like_dom_sf"/>
</dbReference>
<keyword evidence="6" id="KW-1185">Reference proteome</keyword>
<dbReference type="SMART" id="SM00978">
    <property type="entry name" value="Tim44"/>
    <property type="match status" value="1"/>
</dbReference>
<evidence type="ECO:0000313" key="5">
    <source>
        <dbReference type="EMBL" id="RRN44179.1"/>
    </source>
</evidence>
<dbReference type="Pfam" id="PF04280">
    <property type="entry name" value="Tim44"/>
    <property type="match status" value="1"/>
</dbReference>
<dbReference type="AlphaFoldDB" id="A0A3R8T1G3"/>
<feature type="transmembrane region" description="Helical" evidence="2">
    <location>
        <begin position="98"/>
        <end position="117"/>
    </location>
</feature>
<dbReference type="RefSeq" id="WP_125096374.1">
    <property type="nucleotide sequence ID" value="NZ_RRUE01000002.1"/>
</dbReference>
<keyword evidence="2" id="KW-0472">Membrane</keyword>
<evidence type="ECO:0000313" key="6">
    <source>
        <dbReference type="Proteomes" id="UP000270261"/>
    </source>
</evidence>
<keyword evidence="2" id="KW-1133">Transmembrane helix</keyword>
<feature type="domain" description="Tim44-like" evidence="4">
    <location>
        <begin position="195"/>
        <end position="325"/>
    </location>
</feature>
<organism evidence="5 6">
    <name type="scientific">Lautropia dentalis</name>
    <dbReference type="NCBI Taxonomy" id="2490857"/>
    <lineage>
        <taxon>Bacteria</taxon>
        <taxon>Pseudomonadati</taxon>
        <taxon>Pseudomonadota</taxon>
        <taxon>Betaproteobacteria</taxon>
        <taxon>Burkholderiales</taxon>
        <taxon>Burkholderiaceae</taxon>
        <taxon>Lautropia</taxon>
    </lineage>
</organism>
<sequence length="327" mass="33646">MKKFLMMLMVVLASSVMFMTDSAEAARMGGGRSVGRQNSTVQRAAPAQQNAYGRQQGAAAQQQNGRRPGFGMGLLGGLAAGLGLSALASAFGLGEGSGVFLLMLLLAAGAFIAFRMYSQRMAQQRTAGAGAGAGNGQAGLRNALGGGGLDAMLRQNGAQNGQAGFPGAAAQGGAGSMAQGSAFGDAAAQNGPQGVGGYTAAMQVPAGFDTEGFVRQAKVQFVRLQAAFDAKNSDDLREFTSPEMFAELNVDMMQRGDAPQTTEVVELNAELLGMHQDGAMQVVSVHFSGLIREEPNTPAQPFAEVWNFSRPASGASGWVLAGIQQLN</sequence>
<dbReference type="EMBL" id="RRUE01000002">
    <property type="protein sequence ID" value="RRN44179.1"/>
    <property type="molecule type" value="Genomic_DNA"/>
</dbReference>
<feature type="signal peptide" evidence="3">
    <location>
        <begin position="1"/>
        <end position="25"/>
    </location>
</feature>
<keyword evidence="2" id="KW-0812">Transmembrane</keyword>
<dbReference type="PANTHER" id="PTHR41542">
    <property type="entry name" value="BLL5807 PROTEIN"/>
    <property type="match status" value="1"/>
</dbReference>
<feature type="region of interest" description="Disordered" evidence="1">
    <location>
        <begin position="29"/>
        <end position="64"/>
    </location>
</feature>
<evidence type="ECO:0000256" key="2">
    <source>
        <dbReference type="SAM" id="Phobius"/>
    </source>
</evidence>
<evidence type="ECO:0000256" key="1">
    <source>
        <dbReference type="SAM" id="MobiDB-lite"/>
    </source>
</evidence>
<keyword evidence="3" id="KW-0732">Signal</keyword>
<feature type="transmembrane region" description="Helical" evidence="2">
    <location>
        <begin position="70"/>
        <end position="91"/>
    </location>
</feature>
<evidence type="ECO:0000256" key="3">
    <source>
        <dbReference type="SAM" id="SignalP"/>
    </source>
</evidence>
<gene>
    <name evidence="5" type="ORF">EHV23_12555</name>
</gene>